<dbReference type="EMBL" id="JANJYI010000005">
    <property type="protein sequence ID" value="KAK2649341.1"/>
    <property type="molecule type" value="Genomic_DNA"/>
</dbReference>
<feature type="domain" description="Ubiquitin-like" evidence="2">
    <location>
        <begin position="8"/>
        <end position="76"/>
    </location>
</feature>
<keyword evidence="1" id="KW-0472">Membrane</keyword>
<dbReference type="InterPro" id="IPR029071">
    <property type="entry name" value="Ubiquitin-like_domsf"/>
</dbReference>
<dbReference type="CDD" id="cd01814">
    <property type="entry name" value="Ubl_MUBs_plant"/>
    <property type="match status" value="1"/>
</dbReference>
<dbReference type="InterPro" id="IPR000626">
    <property type="entry name" value="Ubiquitin-like_dom"/>
</dbReference>
<dbReference type="Pfam" id="PF13881">
    <property type="entry name" value="Rad60-SLD_2"/>
    <property type="match status" value="1"/>
</dbReference>
<evidence type="ECO:0000259" key="2">
    <source>
        <dbReference type="PROSITE" id="PS50053"/>
    </source>
</evidence>
<dbReference type="InterPro" id="IPR040015">
    <property type="entry name" value="UBL3-like"/>
</dbReference>
<comment type="caution">
    <text evidence="3">The sequence shown here is derived from an EMBL/GenBank/DDBJ whole genome shotgun (WGS) entry which is preliminary data.</text>
</comment>
<evidence type="ECO:0000256" key="1">
    <source>
        <dbReference type="SAM" id="Phobius"/>
    </source>
</evidence>
<dbReference type="InterPro" id="IPR039540">
    <property type="entry name" value="UBL3-like_ubiquitin_dom"/>
</dbReference>
<protein>
    <recommendedName>
        <fullName evidence="2">Ubiquitin-like domain-containing protein</fullName>
    </recommendedName>
</protein>
<organism evidence="3 4">
    <name type="scientific">Dipteronia dyeriana</name>
    <dbReference type="NCBI Taxonomy" id="168575"/>
    <lineage>
        <taxon>Eukaryota</taxon>
        <taxon>Viridiplantae</taxon>
        <taxon>Streptophyta</taxon>
        <taxon>Embryophyta</taxon>
        <taxon>Tracheophyta</taxon>
        <taxon>Spermatophyta</taxon>
        <taxon>Magnoliopsida</taxon>
        <taxon>eudicotyledons</taxon>
        <taxon>Gunneridae</taxon>
        <taxon>Pentapetalae</taxon>
        <taxon>rosids</taxon>
        <taxon>malvids</taxon>
        <taxon>Sapindales</taxon>
        <taxon>Sapindaceae</taxon>
        <taxon>Hippocastanoideae</taxon>
        <taxon>Acereae</taxon>
        <taxon>Dipteronia</taxon>
    </lineage>
</organism>
<dbReference type="Proteomes" id="UP001280121">
    <property type="component" value="Unassembled WGS sequence"/>
</dbReference>
<dbReference type="SUPFAM" id="SSF54236">
    <property type="entry name" value="Ubiquitin-like"/>
    <property type="match status" value="1"/>
</dbReference>
<evidence type="ECO:0000313" key="3">
    <source>
        <dbReference type="EMBL" id="KAK2649341.1"/>
    </source>
</evidence>
<evidence type="ECO:0000313" key="4">
    <source>
        <dbReference type="Proteomes" id="UP001280121"/>
    </source>
</evidence>
<sequence length="201" mass="22602">MAEGQERIELKFRIYDGTDIGHTSYASSTTIAFLKQRLIAEWPQGKTIAPKLVNDIKLIHAGKILDNSKTLADSKVTFGDLPSSVITMHVVVQPHVAKKKTDKNKEEKQNQNSCSFFSLFYLFLISGPCFVALINLSDMSRTTSSRQVARASPRETARLASDLKISSQRLKMEEVLKGRKFRDRFHISHSVQLIYSGSRAV</sequence>
<gene>
    <name evidence="3" type="ORF">Ddye_016830</name>
</gene>
<keyword evidence="1" id="KW-0812">Transmembrane</keyword>
<keyword evidence="4" id="KW-1185">Reference proteome</keyword>
<dbReference type="PROSITE" id="PS50053">
    <property type="entry name" value="UBIQUITIN_2"/>
    <property type="match status" value="1"/>
</dbReference>
<dbReference type="AlphaFoldDB" id="A0AAD9U841"/>
<dbReference type="PANTHER" id="PTHR13169">
    <property type="entry name" value="UBIQUITIN-LIKE PROTEIN 3 HCG-1 PROTEIN"/>
    <property type="match status" value="1"/>
</dbReference>
<reference evidence="3" key="1">
    <citation type="journal article" date="2023" name="Plant J.">
        <title>Genome sequences and population genomics provide insights into the demographic history, inbreeding, and mutation load of two 'living fossil' tree species of Dipteronia.</title>
        <authorList>
            <person name="Feng Y."/>
            <person name="Comes H.P."/>
            <person name="Chen J."/>
            <person name="Zhu S."/>
            <person name="Lu R."/>
            <person name="Zhang X."/>
            <person name="Li P."/>
            <person name="Qiu J."/>
            <person name="Olsen K.M."/>
            <person name="Qiu Y."/>
        </authorList>
    </citation>
    <scope>NUCLEOTIDE SEQUENCE</scope>
    <source>
        <strain evidence="3">KIB01</strain>
    </source>
</reference>
<name>A0AAD9U841_9ROSI</name>
<proteinExistence type="predicted"/>
<dbReference type="PANTHER" id="PTHR13169:SF12">
    <property type="entry name" value="MEMBRANE-ANCHORED UBIQUITIN-FOLD PROTEIN"/>
    <property type="match status" value="1"/>
</dbReference>
<accession>A0AAD9U841</accession>
<keyword evidence="1" id="KW-1133">Transmembrane helix</keyword>
<dbReference type="Gene3D" id="3.10.20.90">
    <property type="entry name" value="Phosphatidylinositol 3-kinase Catalytic Subunit, Chain A, domain 1"/>
    <property type="match status" value="1"/>
</dbReference>
<feature type="transmembrane region" description="Helical" evidence="1">
    <location>
        <begin position="116"/>
        <end position="136"/>
    </location>
</feature>